<organism evidence="1 2">
    <name type="scientific">Vigna unguiculata</name>
    <name type="common">Cowpea</name>
    <dbReference type="NCBI Taxonomy" id="3917"/>
    <lineage>
        <taxon>Eukaryota</taxon>
        <taxon>Viridiplantae</taxon>
        <taxon>Streptophyta</taxon>
        <taxon>Embryophyta</taxon>
        <taxon>Tracheophyta</taxon>
        <taxon>Spermatophyta</taxon>
        <taxon>Magnoliopsida</taxon>
        <taxon>eudicotyledons</taxon>
        <taxon>Gunneridae</taxon>
        <taxon>Pentapetalae</taxon>
        <taxon>rosids</taxon>
        <taxon>fabids</taxon>
        <taxon>Fabales</taxon>
        <taxon>Fabaceae</taxon>
        <taxon>Papilionoideae</taxon>
        <taxon>50 kb inversion clade</taxon>
        <taxon>NPAAA clade</taxon>
        <taxon>indigoferoid/millettioid clade</taxon>
        <taxon>Phaseoleae</taxon>
        <taxon>Vigna</taxon>
    </lineage>
</organism>
<dbReference type="EMBL" id="CP039347">
    <property type="protein sequence ID" value="QCD87111.1"/>
    <property type="molecule type" value="Genomic_DNA"/>
</dbReference>
<reference evidence="1 2" key="1">
    <citation type="submission" date="2019-04" db="EMBL/GenBank/DDBJ databases">
        <title>An improved genome assembly and genetic linkage map for asparagus bean, Vigna unguiculata ssp. sesquipedialis.</title>
        <authorList>
            <person name="Xia Q."/>
            <person name="Zhang R."/>
            <person name="Dong Y."/>
        </authorList>
    </citation>
    <scope>NUCLEOTIDE SEQUENCE [LARGE SCALE GENOMIC DNA]</scope>
    <source>
        <tissue evidence="1">Leaf</tissue>
    </source>
</reference>
<keyword evidence="2" id="KW-1185">Reference proteome</keyword>
<sequence>MAFHDSQWVVGSRVTPYNYFTLEHGTGTKIRGSTFGCCGTRCSSNIKVVVHATRIDAKPCLSPRNFLEGCC</sequence>
<evidence type="ECO:0000313" key="2">
    <source>
        <dbReference type="Proteomes" id="UP000501690"/>
    </source>
</evidence>
<name>A0A4D6LER9_VIGUN</name>
<dbReference type="Gene3D" id="3.30.410.40">
    <property type="match status" value="1"/>
</dbReference>
<evidence type="ECO:0000313" key="1">
    <source>
        <dbReference type="EMBL" id="QCD87111.1"/>
    </source>
</evidence>
<dbReference type="Proteomes" id="UP000501690">
    <property type="component" value="Linkage Group LG3"/>
</dbReference>
<dbReference type="AlphaFoldDB" id="A0A4D6LER9"/>
<proteinExistence type="predicted"/>
<protein>
    <submittedName>
        <fullName evidence="1">Uncharacterized protein</fullName>
    </submittedName>
</protein>
<accession>A0A4D6LER9</accession>
<gene>
    <name evidence="1" type="ORF">DEO72_LG3g1643</name>
</gene>